<dbReference type="Pfam" id="PF13581">
    <property type="entry name" value="HATPase_c_2"/>
    <property type="match status" value="1"/>
</dbReference>
<feature type="domain" description="Histidine kinase/HSP90-like ATPase" evidence="2">
    <location>
        <begin position="3"/>
        <end position="89"/>
    </location>
</feature>
<dbReference type="EMBL" id="CP010519">
    <property type="protein sequence ID" value="AJE82621.1"/>
    <property type="molecule type" value="Genomic_DNA"/>
</dbReference>
<dbReference type="SUPFAM" id="SSF55874">
    <property type="entry name" value="ATPase domain of HSP90 chaperone/DNA topoisomerase II/histidine kinase"/>
    <property type="match status" value="1"/>
</dbReference>
<dbReference type="PANTHER" id="PTHR35526">
    <property type="entry name" value="ANTI-SIGMA-F FACTOR RSBW-RELATED"/>
    <property type="match status" value="1"/>
</dbReference>
<dbReference type="Proteomes" id="UP000031523">
    <property type="component" value="Chromosome"/>
</dbReference>
<dbReference type="AlphaFoldDB" id="A0A0B5EVA0"/>
<dbReference type="InterPro" id="IPR050267">
    <property type="entry name" value="Anti-sigma-factor_SerPK"/>
</dbReference>
<gene>
    <name evidence="3" type="ORF">SLNWT_2245</name>
</gene>
<name>A0A0B5EVA0_STRA4</name>
<dbReference type="InterPro" id="IPR036890">
    <property type="entry name" value="HATPase_C_sf"/>
</dbReference>
<dbReference type="KEGG" id="sals:SLNWT_2245"/>
<evidence type="ECO:0000259" key="2">
    <source>
        <dbReference type="Pfam" id="PF13581"/>
    </source>
</evidence>
<evidence type="ECO:0000313" key="4">
    <source>
        <dbReference type="Proteomes" id="UP000031523"/>
    </source>
</evidence>
<keyword evidence="4" id="KW-1185">Reference proteome</keyword>
<evidence type="ECO:0000256" key="1">
    <source>
        <dbReference type="ARBA" id="ARBA00022527"/>
    </source>
</evidence>
<keyword evidence="1" id="KW-0808">Transferase</keyword>
<dbReference type="Gene3D" id="3.30.565.10">
    <property type="entry name" value="Histidine kinase-like ATPase, C-terminal domain"/>
    <property type="match status" value="1"/>
</dbReference>
<sequence length="94" mass="10414">MGELAEQAAVIVSELVANTVQHARRESIRVTVEHTAPGTVRIATADFSRRLPVPRLPGEDDEGGRGLALVEAMAQRWGVEERRWGKIVWAEVTR</sequence>
<evidence type="ECO:0000313" key="3">
    <source>
        <dbReference type="EMBL" id="AJE82621.1"/>
    </source>
</evidence>
<keyword evidence="1" id="KW-0723">Serine/threonine-protein kinase</keyword>
<keyword evidence="1" id="KW-0418">Kinase</keyword>
<reference evidence="3 4" key="1">
    <citation type="submission" date="2015-01" db="EMBL/GenBank/DDBJ databases">
        <title>Enhanced salinomycin production by adjusting the supply of polyketide extender units in Streptomyce albus DSM 41398.</title>
        <authorList>
            <person name="Lu C."/>
        </authorList>
    </citation>
    <scope>NUCLEOTIDE SEQUENCE [LARGE SCALE GENOMIC DNA]</scope>
    <source>
        <strain evidence="4">ATCC 21838 / DSM 41398 / FERM P-419 / JCM 4703 / NBRC 107858</strain>
    </source>
</reference>
<protein>
    <submittedName>
        <fullName evidence="3">Regulatory protein</fullName>
    </submittedName>
</protein>
<dbReference type="PANTHER" id="PTHR35526:SF3">
    <property type="entry name" value="ANTI-SIGMA-F FACTOR RSBW"/>
    <property type="match status" value="1"/>
</dbReference>
<proteinExistence type="predicted"/>
<dbReference type="GO" id="GO:0004674">
    <property type="term" value="F:protein serine/threonine kinase activity"/>
    <property type="evidence" value="ECO:0007669"/>
    <property type="project" value="UniProtKB-KW"/>
</dbReference>
<organism evidence="3 4">
    <name type="scientific">Streptomyces albus (strain ATCC 21838 / DSM 41398 / FERM P-419 / JCM 4703 / NBRC 107858)</name>
    <dbReference type="NCBI Taxonomy" id="1081613"/>
    <lineage>
        <taxon>Bacteria</taxon>
        <taxon>Bacillati</taxon>
        <taxon>Actinomycetota</taxon>
        <taxon>Actinomycetes</taxon>
        <taxon>Kitasatosporales</taxon>
        <taxon>Streptomycetaceae</taxon>
        <taxon>Streptomyces</taxon>
    </lineage>
</organism>
<dbReference type="CDD" id="cd16936">
    <property type="entry name" value="HATPase_RsbW-like"/>
    <property type="match status" value="1"/>
</dbReference>
<accession>A0A0B5EVA0</accession>
<dbReference type="InterPro" id="IPR003594">
    <property type="entry name" value="HATPase_dom"/>
</dbReference>